<dbReference type="Pfam" id="PF12833">
    <property type="entry name" value="HTH_18"/>
    <property type="match status" value="1"/>
</dbReference>
<evidence type="ECO:0000313" key="6">
    <source>
        <dbReference type="Proteomes" id="UP000295163"/>
    </source>
</evidence>
<dbReference type="AlphaFoldDB" id="A0A4R5YCT7"/>
<dbReference type="InterPro" id="IPR010499">
    <property type="entry name" value="AraC_E-bd"/>
</dbReference>
<dbReference type="InterPro" id="IPR050959">
    <property type="entry name" value="MarA-like"/>
</dbReference>
<dbReference type="PANTHER" id="PTHR47504">
    <property type="entry name" value="RIGHT ORIGIN-BINDING PROTEIN"/>
    <property type="match status" value="1"/>
</dbReference>
<dbReference type="SMART" id="SM00342">
    <property type="entry name" value="HTH_ARAC"/>
    <property type="match status" value="1"/>
</dbReference>
<dbReference type="InterPro" id="IPR011256">
    <property type="entry name" value="Reg_factor_effector_dom_sf"/>
</dbReference>
<dbReference type="InterPro" id="IPR020449">
    <property type="entry name" value="Tscrpt_reg_AraC-type_HTH"/>
</dbReference>
<dbReference type="PRINTS" id="PR00032">
    <property type="entry name" value="HTHARAC"/>
</dbReference>
<dbReference type="GO" id="GO:0043565">
    <property type="term" value="F:sequence-specific DNA binding"/>
    <property type="evidence" value="ECO:0007669"/>
    <property type="project" value="InterPro"/>
</dbReference>
<evidence type="ECO:0000256" key="1">
    <source>
        <dbReference type="ARBA" id="ARBA00023015"/>
    </source>
</evidence>
<dbReference type="SUPFAM" id="SSF55136">
    <property type="entry name" value="Probable bacterial effector-binding domain"/>
    <property type="match status" value="1"/>
</dbReference>
<feature type="domain" description="HTH araC/xylS-type" evidence="4">
    <location>
        <begin position="5"/>
        <end position="111"/>
    </location>
</feature>
<reference evidence="5 6" key="1">
    <citation type="submission" date="2019-03" db="EMBL/GenBank/DDBJ databases">
        <title>Genome Sequencing and Assembly of Various Microbes Isolated from Partially Reclaimed Soil and Acid Mine Drainage (AMD) Site.</title>
        <authorList>
            <person name="Steinbock B."/>
            <person name="Bechtold R."/>
            <person name="Sevigny J.L."/>
            <person name="Thomas D."/>
            <person name="Cuthill L.R."/>
            <person name="Aveiro Johannsen E.J."/>
            <person name="Thomas K."/>
            <person name="Ghosh A."/>
        </authorList>
    </citation>
    <scope>NUCLEOTIDE SEQUENCE [LARGE SCALE GENOMIC DNA]</scope>
    <source>
        <strain evidence="5 6">S-A3</strain>
    </source>
</reference>
<keyword evidence="2" id="KW-0238">DNA-binding</keyword>
<gene>
    <name evidence="5" type="ORF">E2R59_08390</name>
</gene>
<dbReference type="EMBL" id="SMZT01000003">
    <property type="protein sequence ID" value="TDL42841.1"/>
    <property type="molecule type" value="Genomic_DNA"/>
</dbReference>
<dbReference type="Gene3D" id="3.20.80.10">
    <property type="entry name" value="Regulatory factor, effector binding domain"/>
    <property type="match status" value="1"/>
</dbReference>
<evidence type="ECO:0000256" key="3">
    <source>
        <dbReference type="ARBA" id="ARBA00023163"/>
    </source>
</evidence>
<comment type="caution">
    <text evidence="5">The sequence shown here is derived from an EMBL/GenBank/DDBJ whole genome shotgun (WGS) entry which is preliminary data.</text>
</comment>
<dbReference type="InterPro" id="IPR009057">
    <property type="entry name" value="Homeodomain-like_sf"/>
</dbReference>
<dbReference type="InterPro" id="IPR029442">
    <property type="entry name" value="GyrI-like"/>
</dbReference>
<name>A0A4R5YCT7_KOCRO</name>
<keyword evidence="1" id="KW-0805">Transcription regulation</keyword>
<dbReference type="SUPFAM" id="SSF46689">
    <property type="entry name" value="Homeodomain-like"/>
    <property type="match status" value="1"/>
</dbReference>
<sequence>MDPWNKAIGHIEQQLAEGAAHRSTGEIDVAALARITLTSEHHFRRMFSVLAGMPVSDYIRRRRMTIAAASVLAGAEPVQDIAVRFGYASADAFSRAFRAVHGVGPAEARRSGAVLRSQPPLRFSLSVEGTRPMDYRLQDEAAFTLVGRRRRMPLVHHGPNPAMTRFRDELGLEVLQGISALSTRFPRGVLAVSTDFAEDRADGSTFDFWFAAAADRPPEAGSAYETRELPAHRWLVLRSQSMDTEEIQHLWARAYGEWFPANPYQPLAVPELLATVLDQDGRPVHAELWLAIAPMD</sequence>
<organism evidence="5 6">
    <name type="scientific">Kocuria rosea</name>
    <name type="common">Deinococcus erythromyxa</name>
    <name type="synonym">Micrococcus rubens</name>
    <dbReference type="NCBI Taxonomy" id="1275"/>
    <lineage>
        <taxon>Bacteria</taxon>
        <taxon>Bacillati</taxon>
        <taxon>Actinomycetota</taxon>
        <taxon>Actinomycetes</taxon>
        <taxon>Micrococcales</taxon>
        <taxon>Micrococcaceae</taxon>
        <taxon>Kocuria</taxon>
    </lineage>
</organism>
<accession>A0A4R5YCT7</accession>
<dbReference type="PANTHER" id="PTHR47504:SF5">
    <property type="entry name" value="RIGHT ORIGIN-BINDING PROTEIN"/>
    <property type="match status" value="1"/>
</dbReference>
<dbReference type="Pfam" id="PF06445">
    <property type="entry name" value="GyrI-like"/>
    <property type="match status" value="1"/>
</dbReference>
<evidence type="ECO:0000313" key="5">
    <source>
        <dbReference type="EMBL" id="TDL42841.1"/>
    </source>
</evidence>
<evidence type="ECO:0000256" key="2">
    <source>
        <dbReference type="ARBA" id="ARBA00023125"/>
    </source>
</evidence>
<dbReference type="Gene3D" id="1.10.10.60">
    <property type="entry name" value="Homeodomain-like"/>
    <property type="match status" value="2"/>
</dbReference>
<dbReference type="Proteomes" id="UP000295163">
    <property type="component" value="Unassembled WGS sequence"/>
</dbReference>
<dbReference type="SMART" id="SM00871">
    <property type="entry name" value="AraC_E_bind"/>
    <property type="match status" value="1"/>
</dbReference>
<dbReference type="GeneID" id="64347432"/>
<evidence type="ECO:0000259" key="4">
    <source>
        <dbReference type="PROSITE" id="PS01124"/>
    </source>
</evidence>
<protein>
    <submittedName>
        <fullName evidence="5">Helix-turn-helix domain-containing protein</fullName>
    </submittedName>
</protein>
<dbReference type="RefSeq" id="WP_133410130.1">
    <property type="nucleotide sequence ID" value="NZ_SMZT01000003.1"/>
</dbReference>
<keyword evidence="3" id="KW-0804">Transcription</keyword>
<dbReference type="InterPro" id="IPR018060">
    <property type="entry name" value="HTH_AraC"/>
</dbReference>
<dbReference type="PROSITE" id="PS01124">
    <property type="entry name" value="HTH_ARAC_FAMILY_2"/>
    <property type="match status" value="1"/>
</dbReference>
<proteinExistence type="predicted"/>
<dbReference type="GO" id="GO:0003700">
    <property type="term" value="F:DNA-binding transcription factor activity"/>
    <property type="evidence" value="ECO:0007669"/>
    <property type="project" value="InterPro"/>
</dbReference>